<organism evidence="2 3">
    <name type="scientific">Niastella vici</name>
    <dbReference type="NCBI Taxonomy" id="1703345"/>
    <lineage>
        <taxon>Bacteria</taxon>
        <taxon>Pseudomonadati</taxon>
        <taxon>Bacteroidota</taxon>
        <taxon>Chitinophagia</taxon>
        <taxon>Chitinophagales</taxon>
        <taxon>Chitinophagaceae</taxon>
        <taxon>Niastella</taxon>
    </lineage>
</organism>
<dbReference type="PANTHER" id="PTHR36558">
    <property type="entry name" value="GLR1098 PROTEIN"/>
    <property type="match status" value="1"/>
</dbReference>
<evidence type="ECO:0000313" key="2">
    <source>
        <dbReference type="EMBL" id="OQP64083.1"/>
    </source>
</evidence>
<dbReference type="AlphaFoldDB" id="A0A1V9G0F9"/>
<protein>
    <recommendedName>
        <fullName evidence="1">Putative restriction endonuclease domain-containing protein</fullName>
    </recommendedName>
</protein>
<gene>
    <name evidence="2" type="ORF">A3860_22000</name>
</gene>
<dbReference type="PANTHER" id="PTHR36558:SF1">
    <property type="entry name" value="RESTRICTION ENDONUCLEASE DOMAIN-CONTAINING PROTEIN-RELATED"/>
    <property type="match status" value="1"/>
</dbReference>
<proteinExistence type="predicted"/>
<dbReference type="Pfam" id="PF05685">
    <property type="entry name" value="Uma2"/>
    <property type="match status" value="1"/>
</dbReference>
<comment type="caution">
    <text evidence="2">The sequence shown here is derived from an EMBL/GenBank/DDBJ whole genome shotgun (WGS) entry which is preliminary data.</text>
</comment>
<dbReference type="RefSeq" id="WP_081147265.1">
    <property type="nucleotide sequence ID" value="NZ_LVYD01000043.1"/>
</dbReference>
<dbReference type="SUPFAM" id="SSF52980">
    <property type="entry name" value="Restriction endonuclease-like"/>
    <property type="match status" value="1"/>
</dbReference>
<accession>A0A1V9G0F9</accession>
<evidence type="ECO:0000313" key="3">
    <source>
        <dbReference type="Proteomes" id="UP000192796"/>
    </source>
</evidence>
<name>A0A1V9G0F9_9BACT</name>
<keyword evidence="3" id="KW-1185">Reference proteome</keyword>
<sequence>MEKKNEPAEDNSKKRYTLEEFFGMERSPNVQYQYHNGEIWEVKEAAVSYNKQHYTIEEYLEMERASNEKHEYYQGEIFAMAGATPRHNFIFSNVFGELCIQLKNSACRPFGSDMRMHIPENTLFTYPDISIYCGNPTIINEDTVTQPTIIIEILSKSTRDYDRGTKFNLYRDIPTLKEYMLIDTEKITVEVFQINALNRWVLQECKTLQQTVQLPTVGVSLSMQAIYRGTRLVNAVK</sequence>
<dbReference type="STRING" id="1703345.A3860_22000"/>
<feature type="domain" description="Putative restriction endonuclease" evidence="1">
    <location>
        <begin position="57"/>
        <end position="223"/>
    </location>
</feature>
<dbReference type="EMBL" id="LVYD01000043">
    <property type="protein sequence ID" value="OQP64083.1"/>
    <property type="molecule type" value="Genomic_DNA"/>
</dbReference>
<dbReference type="InterPro" id="IPR011335">
    <property type="entry name" value="Restrct_endonuc-II-like"/>
</dbReference>
<dbReference type="InterPro" id="IPR012296">
    <property type="entry name" value="Nuclease_put_TT1808"/>
</dbReference>
<dbReference type="InterPro" id="IPR008538">
    <property type="entry name" value="Uma2"/>
</dbReference>
<dbReference type="Gene3D" id="3.90.1570.10">
    <property type="entry name" value="tt1808, chain A"/>
    <property type="match status" value="1"/>
</dbReference>
<dbReference type="OrthoDB" id="668969at2"/>
<dbReference type="Proteomes" id="UP000192796">
    <property type="component" value="Unassembled WGS sequence"/>
</dbReference>
<evidence type="ECO:0000259" key="1">
    <source>
        <dbReference type="Pfam" id="PF05685"/>
    </source>
</evidence>
<dbReference type="CDD" id="cd06260">
    <property type="entry name" value="DUF820-like"/>
    <property type="match status" value="1"/>
</dbReference>
<reference evidence="2 3" key="1">
    <citation type="submission" date="2016-03" db="EMBL/GenBank/DDBJ databases">
        <title>Niastella vici sp. nov., isolated from farmland soil.</title>
        <authorList>
            <person name="Chen L."/>
            <person name="Wang D."/>
            <person name="Yang S."/>
            <person name="Wang G."/>
        </authorList>
    </citation>
    <scope>NUCLEOTIDE SEQUENCE [LARGE SCALE GENOMIC DNA]</scope>
    <source>
        <strain evidence="2 3">DJ57</strain>
    </source>
</reference>